<comment type="subcellular location">
    <subcellularLocation>
        <location evidence="1">Cell membrane</location>
        <topology evidence="1">Multi-pass membrane protein</topology>
    </subcellularLocation>
</comment>
<keyword evidence="9" id="KW-0739">Sodium transport</keyword>
<proteinExistence type="predicted"/>
<keyword evidence="2" id="KW-0813">Transport</keyword>
<evidence type="ECO:0000259" key="11">
    <source>
        <dbReference type="PROSITE" id="PS50042"/>
    </source>
</evidence>
<evidence type="ECO:0000256" key="10">
    <source>
        <dbReference type="SAM" id="Phobius"/>
    </source>
</evidence>
<dbReference type="InterPro" id="IPR018422">
    <property type="entry name" value="Cation/H_exchanger_CPA1"/>
</dbReference>
<dbReference type="CDD" id="cd00038">
    <property type="entry name" value="CAP_ED"/>
    <property type="match status" value="1"/>
</dbReference>
<feature type="transmembrane region" description="Helical" evidence="10">
    <location>
        <begin position="105"/>
        <end position="124"/>
    </location>
</feature>
<keyword evidence="5 10" id="KW-1133">Transmembrane helix</keyword>
<gene>
    <name evidence="12" type="ORF">KQ910_17805</name>
</gene>
<evidence type="ECO:0000256" key="3">
    <source>
        <dbReference type="ARBA" id="ARBA00022475"/>
    </source>
</evidence>
<protein>
    <submittedName>
        <fullName evidence="12">Cation:proton antiporter</fullName>
    </submittedName>
</protein>
<dbReference type="Pfam" id="PF00027">
    <property type="entry name" value="cNMP_binding"/>
    <property type="match status" value="1"/>
</dbReference>
<dbReference type="Proteomes" id="UP000727907">
    <property type="component" value="Unassembled WGS sequence"/>
</dbReference>
<feature type="transmembrane region" description="Helical" evidence="10">
    <location>
        <begin position="34"/>
        <end position="56"/>
    </location>
</feature>
<evidence type="ECO:0000256" key="7">
    <source>
        <dbReference type="ARBA" id="ARBA00023065"/>
    </source>
</evidence>
<reference evidence="12 13" key="1">
    <citation type="submission" date="2021-06" db="EMBL/GenBank/DDBJ databases">
        <authorList>
            <person name="Lee D.H."/>
        </authorList>
    </citation>
    <scope>NUCLEOTIDE SEQUENCE [LARGE SCALE GENOMIC DNA]</scope>
    <source>
        <strain evidence="12 13">MMS21-HV4-11</strain>
    </source>
</reference>
<evidence type="ECO:0000256" key="5">
    <source>
        <dbReference type="ARBA" id="ARBA00022989"/>
    </source>
</evidence>
<comment type="caution">
    <text evidence="12">The sequence shown here is derived from an EMBL/GenBank/DDBJ whole genome shotgun (WGS) entry which is preliminary data.</text>
</comment>
<evidence type="ECO:0000256" key="4">
    <source>
        <dbReference type="ARBA" id="ARBA00022692"/>
    </source>
</evidence>
<evidence type="ECO:0000256" key="6">
    <source>
        <dbReference type="ARBA" id="ARBA00023053"/>
    </source>
</evidence>
<keyword evidence="8 10" id="KW-0472">Membrane</keyword>
<evidence type="ECO:0000256" key="2">
    <source>
        <dbReference type="ARBA" id="ARBA00022448"/>
    </source>
</evidence>
<feature type="transmembrane region" description="Helical" evidence="10">
    <location>
        <begin position="130"/>
        <end position="154"/>
    </location>
</feature>
<dbReference type="EMBL" id="JAHOPB010000001">
    <property type="protein sequence ID" value="MBU8875634.1"/>
    <property type="molecule type" value="Genomic_DNA"/>
</dbReference>
<feature type="domain" description="Cyclic nucleotide-binding" evidence="11">
    <location>
        <begin position="713"/>
        <end position="817"/>
    </location>
</feature>
<dbReference type="RefSeq" id="WP_216963180.1">
    <property type="nucleotide sequence ID" value="NZ_JAHOPB010000001.1"/>
</dbReference>
<evidence type="ECO:0000313" key="12">
    <source>
        <dbReference type="EMBL" id="MBU8875634.1"/>
    </source>
</evidence>
<keyword evidence="7" id="KW-0406">Ion transport</keyword>
<keyword evidence="4 10" id="KW-0812">Transmembrane</keyword>
<feature type="transmembrane region" description="Helical" evidence="10">
    <location>
        <begin position="326"/>
        <end position="347"/>
    </location>
</feature>
<evidence type="ECO:0000256" key="8">
    <source>
        <dbReference type="ARBA" id="ARBA00023136"/>
    </source>
</evidence>
<feature type="transmembrane region" description="Helical" evidence="10">
    <location>
        <begin position="215"/>
        <end position="234"/>
    </location>
</feature>
<feature type="transmembrane region" description="Helical" evidence="10">
    <location>
        <begin position="368"/>
        <end position="388"/>
    </location>
</feature>
<feature type="transmembrane region" description="Helical" evidence="10">
    <location>
        <begin position="264"/>
        <end position="281"/>
    </location>
</feature>
<organism evidence="12 13">
    <name type="scientific">Reyranella humidisoli</name>
    <dbReference type="NCBI Taxonomy" id="2849149"/>
    <lineage>
        <taxon>Bacteria</taxon>
        <taxon>Pseudomonadati</taxon>
        <taxon>Pseudomonadota</taxon>
        <taxon>Alphaproteobacteria</taxon>
        <taxon>Hyphomicrobiales</taxon>
        <taxon>Reyranellaceae</taxon>
        <taxon>Reyranella</taxon>
    </lineage>
</organism>
<feature type="transmembrane region" description="Helical" evidence="10">
    <location>
        <begin position="302"/>
        <end position="320"/>
    </location>
</feature>
<keyword evidence="13" id="KW-1185">Reference proteome</keyword>
<sequence>MTDTLYALLAIAVVLTVVSVLVPLAERFRLPHTVLLAIAGMGMGFLGSWIVAGNFRLGVFTDAFIGLDKLEVGTELFLPLFLPPLLFTAGLTIDVRRLMDEIHAVLLLAIVAVLVCIACVAGVVHLATGLDIVVCLLLGAVVSTTDPAAVIGIFRDVGAPKRLSILAEGESLLNDAVAIAAFGLFMGILVARASTDGGGMPADPTSAVGVFLREFVGGLVLGFAMARVAIMILPRLGESDAAIASVTVSLCYLSFIIADRYIHVSGVVSVVMAALTIAAYGPTHLHPRQWTALRQVWAQLEFWANCLIFVLASMVAADVLLKITWIYVWGVLAVAIGAFSARALVVFGMLPVLETFKLVQPVNRRYKAILVWGGLRGAVTIVLAMVAAGNERLPEPIRDFIAISAVLFVLFTLFVNATTLGLVMHLFGLDKLSRLELALRDRVLALSRINVEKHLQQIIRQHNERIDGFAVDPASAGDSAVEPVPPELALDLDERVKIGLVTLCTREKELYLELFEQQILSRRMVAVLAANADRLIDTVRDKGVEGYEKWLEEISRPDRGFRFALWLHRRFGFERMLTDRLADRFEILMVSLSVLSELMTFNANSIADLLGHDAEAGLAAVIGNRQRGVEGALKALSLQYPGYSESVQQRQLERAAIRFEGAEYIRRLHEGIISREVYNDLRDKLAERRGAVSQRPPLDLGLELQEMIGRVSLFAGLDKPTIVEVGKRLRALVAFPGETIIKVGGPPDAMYFVAAGEVTVHTRTIVVTLKEGDFFGEMGLLSAQPRNADVVASGYTHLLVLYRRDFNKLLASRPEVRAAVEQVAAQRVAVNQAEAAS</sequence>
<keyword evidence="6" id="KW-0915">Sodium</keyword>
<dbReference type="SMART" id="SM00100">
    <property type="entry name" value="cNMP"/>
    <property type="match status" value="1"/>
</dbReference>
<dbReference type="InterPro" id="IPR006153">
    <property type="entry name" value="Cation/H_exchanger_TM"/>
</dbReference>
<dbReference type="PANTHER" id="PTHR10110:SF86">
    <property type="entry name" value="SODIUM_HYDROGEN EXCHANGER 7"/>
    <property type="match status" value="1"/>
</dbReference>
<accession>A0ABS6IM20</accession>
<dbReference type="Pfam" id="PF00999">
    <property type="entry name" value="Na_H_Exchanger"/>
    <property type="match status" value="1"/>
</dbReference>
<feature type="transmembrane region" description="Helical" evidence="10">
    <location>
        <begin position="400"/>
        <end position="427"/>
    </location>
</feature>
<name>A0ABS6IM20_9HYPH</name>
<keyword evidence="3" id="KW-1003">Cell membrane</keyword>
<dbReference type="PANTHER" id="PTHR10110">
    <property type="entry name" value="SODIUM/HYDROGEN EXCHANGER"/>
    <property type="match status" value="1"/>
</dbReference>
<feature type="transmembrane region" description="Helical" evidence="10">
    <location>
        <begin position="241"/>
        <end position="258"/>
    </location>
</feature>
<dbReference type="InterPro" id="IPR000595">
    <property type="entry name" value="cNMP-bd_dom"/>
</dbReference>
<evidence type="ECO:0000256" key="9">
    <source>
        <dbReference type="ARBA" id="ARBA00023201"/>
    </source>
</evidence>
<evidence type="ECO:0000313" key="13">
    <source>
        <dbReference type="Proteomes" id="UP000727907"/>
    </source>
</evidence>
<dbReference type="PROSITE" id="PS50042">
    <property type="entry name" value="CNMP_BINDING_3"/>
    <property type="match status" value="1"/>
</dbReference>
<evidence type="ECO:0000256" key="1">
    <source>
        <dbReference type="ARBA" id="ARBA00004651"/>
    </source>
</evidence>
<feature type="transmembrane region" description="Helical" evidence="10">
    <location>
        <begin position="76"/>
        <end position="93"/>
    </location>
</feature>
<feature type="transmembrane region" description="Helical" evidence="10">
    <location>
        <begin position="6"/>
        <end position="25"/>
    </location>
</feature>